<dbReference type="Proteomes" id="UP000006038">
    <property type="component" value="Chromosome 10"/>
</dbReference>
<proteinExistence type="predicted"/>
<reference evidence="1" key="1">
    <citation type="journal article" date="2013" name="Nat. Commun.">
        <title>Whole-genome sequencing of Oryza brachyantha reveals mechanisms underlying Oryza genome evolution.</title>
        <authorList>
            <person name="Chen J."/>
            <person name="Huang Q."/>
            <person name="Gao D."/>
            <person name="Wang J."/>
            <person name="Lang Y."/>
            <person name="Liu T."/>
            <person name="Li B."/>
            <person name="Bai Z."/>
            <person name="Luis Goicoechea J."/>
            <person name="Liang C."/>
            <person name="Chen C."/>
            <person name="Zhang W."/>
            <person name="Sun S."/>
            <person name="Liao Y."/>
            <person name="Zhang X."/>
            <person name="Yang L."/>
            <person name="Song C."/>
            <person name="Wang M."/>
            <person name="Shi J."/>
            <person name="Liu G."/>
            <person name="Liu J."/>
            <person name="Zhou H."/>
            <person name="Zhou W."/>
            <person name="Yu Q."/>
            <person name="An N."/>
            <person name="Chen Y."/>
            <person name="Cai Q."/>
            <person name="Wang B."/>
            <person name="Liu B."/>
            <person name="Min J."/>
            <person name="Huang Y."/>
            <person name="Wu H."/>
            <person name="Li Z."/>
            <person name="Zhang Y."/>
            <person name="Yin Y."/>
            <person name="Song W."/>
            <person name="Jiang J."/>
            <person name="Jackson S.A."/>
            <person name="Wing R.A."/>
            <person name="Wang J."/>
            <person name="Chen M."/>
        </authorList>
    </citation>
    <scope>NUCLEOTIDE SEQUENCE [LARGE SCALE GENOMIC DNA]</scope>
    <source>
        <strain evidence="1">cv. IRGC 101232</strain>
    </source>
</reference>
<evidence type="ECO:0000313" key="1">
    <source>
        <dbReference type="EnsemblPlants" id="OB10G14930.1"/>
    </source>
</evidence>
<protein>
    <submittedName>
        <fullName evidence="1">Uncharacterized protein</fullName>
    </submittedName>
</protein>
<sequence length="72" mass="7781">MRVAGKDAAVARVAGSYCRYAIPDLAAADVLPARVYLQSKGKPRRLTSVACRLCGPLQATTRCCHGHRRPTQ</sequence>
<reference evidence="1" key="2">
    <citation type="submission" date="2013-04" db="UniProtKB">
        <authorList>
            <consortium name="EnsemblPlants"/>
        </authorList>
    </citation>
    <scope>IDENTIFICATION</scope>
</reference>
<name>J3N1U5_ORYBR</name>
<dbReference type="AlphaFoldDB" id="J3N1U5"/>
<dbReference type="HOGENOM" id="CLU_2726196_0_0_1"/>
<organism evidence="1">
    <name type="scientific">Oryza brachyantha</name>
    <name type="common">malo sina</name>
    <dbReference type="NCBI Taxonomy" id="4533"/>
    <lineage>
        <taxon>Eukaryota</taxon>
        <taxon>Viridiplantae</taxon>
        <taxon>Streptophyta</taxon>
        <taxon>Embryophyta</taxon>
        <taxon>Tracheophyta</taxon>
        <taxon>Spermatophyta</taxon>
        <taxon>Magnoliopsida</taxon>
        <taxon>Liliopsida</taxon>
        <taxon>Poales</taxon>
        <taxon>Poaceae</taxon>
        <taxon>BOP clade</taxon>
        <taxon>Oryzoideae</taxon>
        <taxon>Oryzeae</taxon>
        <taxon>Oryzinae</taxon>
        <taxon>Oryza</taxon>
    </lineage>
</organism>
<dbReference type="Gramene" id="OB10G14930.1">
    <property type="protein sequence ID" value="OB10G14930.1"/>
    <property type="gene ID" value="OB10G14930"/>
</dbReference>
<evidence type="ECO:0000313" key="2">
    <source>
        <dbReference type="Proteomes" id="UP000006038"/>
    </source>
</evidence>
<dbReference type="EnsemblPlants" id="OB10G14930.1">
    <property type="protein sequence ID" value="OB10G14930.1"/>
    <property type="gene ID" value="OB10G14930"/>
</dbReference>
<keyword evidence="2" id="KW-1185">Reference proteome</keyword>
<accession>J3N1U5</accession>